<feature type="transmembrane region" description="Helical" evidence="1">
    <location>
        <begin position="85"/>
        <end position="105"/>
    </location>
</feature>
<dbReference type="NCBIfam" id="TIGR02357">
    <property type="entry name" value="ECF_ThiT_YuaJ"/>
    <property type="match status" value="1"/>
</dbReference>
<protein>
    <submittedName>
        <fullName evidence="2">Energy-coupled thiamine transporter ThiT</fullName>
    </submittedName>
</protein>
<dbReference type="InterPro" id="IPR012651">
    <property type="entry name" value="Thia_Transptr_ThiT"/>
</dbReference>
<feature type="transmembrane region" description="Helical" evidence="1">
    <location>
        <begin position="33"/>
        <end position="52"/>
    </location>
</feature>
<dbReference type="Proteomes" id="UP000761411">
    <property type="component" value="Unassembled WGS sequence"/>
</dbReference>
<dbReference type="AlphaFoldDB" id="A0A944CGU0"/>
<dbReference type="EMBL" id="QTKX01000001">
    <property type="protein sequence ID" value="MBS8262905.1"/>
    <property type="molecule type" value="Genomic_DNA"/>
</dbReference>
<reference evidence="2 3" key="1">
    <citation type="journal article" date="2021" name="Microorganisms">
        <title>Bacterial Dimethylsulfoniopropionate Biosynthesis in the East China Sea.</title>
        <authorList>
            <person name="Liu J."/>
            <person name="Zhang Y."/>
            <person name="Liu J."/>
            <person name="Zhong H."/>
            <person name="Williams B.T."/>
            <person name="Zheng Y."/>
            <person name="Curson A.R.J."/>
            <person name="Sun C."/>
            <person name="Sun H."/>
            <person name="Song D."/>
            <person name="Wagner Mackenzie B."/>
            <person name="Bermejo Martinez A."/>
            <person name="Todd J.D."/>
            <person name="Zhang X.H."/>
        </authorList>
    </citation>
    <scope>NUCLEOTIDE SEQUENCE [LARGE SCALE GENOMIC DNA]</scope>
    <source>
        <strain evidence="2 3">ESS08</strain>
    </source>
</reference>
<name>A0A944CGU0_9BACI</name>
<feature type="transmembrane region" description="Helical" evidence="1">
    <location>
        <begin position="164"/>
        <end position="184"/>
    </location>
</feature>
<keyword evidence="1" id="KW-0472">Membrane</keyword>
<evidence type="ECO:0000313" key="2">
    <source>
        <dbReference type="EMBL" id="MBS8262905.1"/>
    </source>
</evidence>
<keyword evidence="1" id="KW-0812">Transmembrane</keyword>
<dbReference type="GO" id="GO:0015234">
    <property type="term" value="F:thiamine transmembrane transporter activity"/>
    <property type="evidence" value="ECO:0007669"/>
    <property type="project" value="InterPro"/>
</dbReference>
<feature type="transmembrane region" description="Helical" evidence="1">
    <location>
        <begin position="7"/>
        <end position="27"/>
    </location>
</feature>
<comment type="caution">
    <text evidence="2">The sequence shown here is derived from an EMBL/GenBank/DDBJ whole genome shotgun (WGS) entry which is preliminary data.</text>
</comment>
<dbReference type="RefSeq" id="WP_213365634.1">
    <property type="nucleotide sequence ID" value="NZ_QTKX01000001.1"/>
</dbReference>
<organism evidence="2 3">
    <name type="scientific">Mesobacillus boroniphilus</name>
    <dbReference type="NCBI Taxonomy" id="308892"/>
    <lineage>
        <taxon>Bacteria</taxon>
        <taxon>Bacillati</taxon>
        <taxon>Bacillota</taxon>
        <taxon>Bacilli</taxon>
        <taxon>Bacillales</taxon>
        <taxon>Bacillaceae</taxon>
        <taxon>Mesobacillus</taxon>
    </lineage>
</organism>
<evidence type="ECO:0000256" key="1">
    <source>
        <dbReference type="SAM" id="Phobius"/>
    </source>
</evidence>
<dbReference type="Pfam" id="PF09515">
    <property type="entry name" value="Thia_YuaJ"/>
    <property type="match status" value="1"/>
</dbReference>
<feature type="transmembrane region" description="Helical" evidence="1">
    <location>
        <begin position="59"/>
        <end position="79"/>
    </location>
</feature>
<accession>A0A944CGU0</accession>
<evidence type="ECO:0000313" key="3">
    <source>
        <dbReference type="Proteomes" id="UP000761411"/>
    </source>
</evidence>
<dbReference type="GO" id="GO:0005886">
    <property type="term" value="C:plasma membrane"/>
    <property type="evidence" value="ECO:0007669"/>
    <property type="project" value="InterPro"/>
</dbReference>
<keyword evidence="1" id="KW-1133">Transmembrane helix</keyword>
<keyword evidence="3" id="KW-1185">Reference proteome</keyword>
<feature type="transmembrane region" description="Helical" evidence="1">
    <location>
        <begin position="117"/>
        <end position="144"/>
    </location>
</feature>
<proteinExistence type="predicted"/>
<gene>
    <name evidence="2" type="primary">thiT</name>
    <name evidence="2" type="ORF">DYI25_00480</name>
</gene>
<dbReference type="Gene3D" id="1.10.1760.20">
    <property type="match status" value="1"/>
</dbReference>
<sequence>MKQKQTLFLVEIAVFSALAYLLDLFSGFLFSRIWPQGGSVSIAMVPVFLMAFRWGLKGGILTGFIFGLLQFILGMSQIYHPVQGVLDYLIAFAVLGMAGFFAAQVKAAMQGGNRRKWIGYVVAGVFIGSVLRFIAHFLSGWIFFGSYAPEGQPAWLYSVIYNGTYMLPSMILSAILVTLVISYAPSRMVQSTQVSNKI</sequence>